<dbReference type="PANTHER" id="PTHR21327">
    <property type="entry name" value="GTP CYCLOHYDROLASE II-RELATED"/>
    <property type="match status" value="1"/>
</dbReference>
<keyword evidence="9" id="KW-0479">Metal-binding</keyword>
<gene>
    <name evidence="11" type="ORF">HRJ53_11545</name>
</gene>
<dbReference type="GO" id="GO:0046872">
    <property type="term" value="F:metal ion binding"/>
    <property type="evidence" value="ECO:0007669"/>
    <property type="project" value="UniProtKB-KW"/>
</dbReference>
<evidence type="ECO:0000256" key="1">
    <source>
        <dbReference type="ARBA" id="ARBA00000141"/>
    </source>
</evidence>
<dbReference type="Gene3D" id="3.90.870.10">
    <property type="entry name" value="DHBP synthase"/>
    <property type="match status" value="1"/>
</dbReference>
<accession>A0A7V8SWU3</accession>
<dbReference type="SUPFAM" id="SSF142695">
    <property type="entry name" value="RibA-like"/>
    <property type="match status" value="1"/>
</dbReference>
<evidence type="ECO:0000256" key="6">
    <source>
        <dbReference type="ARBA" id="ARBA00012153"/>
    </source>
</evidence>
<comment type="catalytic activity">
    <reaction evidence="1">
        <text>D-ribulose 5-phosphate = (2S)-2-hydroxy-3-oxobutyl phosphate + formate + H(+)</text>
        <dbReference type="Rhea" id="RHEA:18457"/>
        <dbReference type="ChEBI" id="CHEBI:15378"/>
        <dbReference type="ChEBI" id="CHEBI:15740"/>
        <dbReference type="ChEBI" id="CHEBI:58121"/>
        <dbReference type="ChEBI" id="CHEBI:58830"/>
        <dbReference type="EC" id="4.1.99.12"/>
    </reaction>
</comment>
<comment type="function">
    <text evidence="2">Catalyzes the conversion of D-ribulose 5-phosphate to formate and 3,4-dihydroxy-2-butanone 4-phosphate.</text>
</comment>
<evidence type="ECO:0000259" key="10">
    <source>
        <dbReference type="Pfam" id="PF00925"/>
    </source>
</evidence>
<dbReference type="InterPro" id="IPR017945">
    <property type="entry name" value="DHBP_synth_RibB-like_a/b_dom"/>
</dbReference>
<keyword evidence="8" id="KW-0686">Riboflavin biosynthesis</keyword>
<evidence type="ECO:0000256" key="3">
    <source>
        <dbReference type="ARBA" id="ARBA00004904"/>
    </source>
</evidence>
<dbReference type="PANTHER" id="PTHR21327:SF18">
    <property type="entry name" value="3,4-DIHYDROXY-2-BUTANONE 4-PHOSPHATE SYNTHASE"/>
    <property type="match status" value="1"/>
</dbReference>
<name>A0A7V8SWU3_9BACT</name>
<dbReference type="InterPro" id="IPR000422">
    <property type="entry name" value="DHBP_synthase_RibB"/>
</dbReference>
<comment type="caution">
    <text evidence="11">The sequence shown here is derived from an EMBL/GenBank/DDBJ whole genome shotgun (WGS) entry which is preliminary data.</text>
</comment>
<evidence type="ECO:0000256" key="4">
    <source>
        <dbReference type="ARBA" id="ARBA00005520"/>
    </source>
</evidence>
<dbReference type="Pfam" id="PF00925">
    <property type="entry name" value="GTP_cyclohydro2"/>
    <property type="match status" value="1"/>
</dbReference>
<dbReference type="Pfam" id="PF00926">
    <property type="entry name" value="DHBP_synthase"/>
    <property type="match status" value="1"/>
</dbReference>
<dbReference type="SUPFAM" id="SSF55821">
    <property type="entry name" value="YrdC/RibB"/>
    <property type="match status" value="1"/>
</dbReference>
<dbReference type="EC" id="4.1.99.12" evidence="6"/>
<feature type="domain" description="GTP cyclohydrolase II" evidence="10">
    <location>
        <begin position="48"/>
        <end position="214"/>
    </location>
</feature>
<dbReference type="Gene3D" id="3.40.50.10990">
    <property type="entry name" value="GTP cyclohydrolase II"/>
    <property type="match status" value="1"/>
</dbReference>
<comment type="pathway">
    <text evidence="3">Cofactor biosynthesis; riboflavin biosynthesis; 2-hydroxy-3-oxobutyl phosphate from D-ribulose 5-phosphate: step 1/1.</text>
</comment>
<dbReference type="GO" id="GO:0008686">
    <property type="term" value="F:3,4-dihydroxy-2-butanone-4-phosphate synthase activity"/>
    <property type="evidence" value="ECO:0007669"/>
    <property type="project" value="UniProtKB-EC"/>
</dbReference>
<dbReference type="Proteomes" id="UP000567293">
    <property type="component" value="Unassembled WGS sequence"/>
</dbReference>
<keyword evidence="12" id="KW-1185">Reference proteome</keyword>
<organism evidence="11 12">
    <name type="scientific">Candidatus Acidiferrum panamense</name>
    <dbReference type="NCBI Taxonomy" id="2741543"/>
    <lineage>
        <taxon>Bacteria</taxon>
        <taxon>Pseudomonadati</taxon>
        <taxon>Acidobacteriota</taxon>
        <taxon>Terriglobia</taxon>
        <taxon>Candidatus Acidiferrales</taxon>
        <taxon>Candidatus Acidiferrum</taxon>
    </lineage>
</organism>
<evidence type="ECO:0000256" key="8">
    <source>
        <dbReference type="ARBA" id="ARBA00022619"/>
    </source>
</evidence>
<dbReference type="InterPro" id="IPR036144">
    <property type="entry name" value="RibA-like_sf"/>
</dbReference>
<dbReference type="InterPro" id="IPR032677">
    <property type="entry name" value="GTP_cyclohydro_II"/>
</dbReference>
<dbReference type="EMBL" id="JACDQQ010001122">
    <property type="protein sequence ID" value="MBA0085620.1"/>
    <property type="molecule type" value="Genomic_DNA"/>
</dbReference>
<dbReference type="AlphaFoldDB" id="A0A7V8SWU3"/>
<reference evidence="11" key="1">
    <citation type="submission" date="2020-06" db="EMBL/GenBank/DDBJ databases">
        <title>Legume-microbial interactions unlock mineral nutrients during tropical forest succession.</title>
        <authorList>
            <person name="Epihov D.Z."/>
        </authorList>
    </citation>
    <scope>NUCLEOTIDE SEQUENCE [LARGE SCALE GENOMIC DNA]</scope>
    <source>
        <strain evidence="11">Pan2503</strain>
    </source>
</reference>
<evidence type="ECO:0000256" key="5">
    <source>
        <dbReference type="ARBA" id="ARBA00008976"/>
    </source>
</evidence>
<evidence type="ECO:0000256" key="2">
    <source>
        <dbReference type="ARBA" id="ARBA00002284"/>
    </source>
</evidence>
<evidence type="ECO:0000313" key="12">
    <source>
        <dbReference type="Proteomes" id="UP000567293"/>
    </source>
</evidence>
<dbReference type="UniPathway" id="UPA00275">
    <property type="reaction ID" value="UER00399"/>
</dbReference>
<evidence type="ECO:0000256" key="9">
    <source>
        <dbReference type="ARBA" id="ARBA00022723"/>
    </source>
</evidence>
<evidence type="ECO:0000313" key="11">
    <source>
        <dbReference type="EMBL" id="MBA0085620.1"/>
    </source>
</evidence>
<comment type="similarity">
    <text evidence="5">In the C-terminal section; belongs to the GTP cyclohydrolase II family.</text>
</comment>
<evidence type="ECO:0000256" key="7">
    <source>
        <dbReference type="ARBA" id="ARBA00018836"/>
    </source>
</evidence>
<dbReference type="GO" id="GO:0009231">
    <property type="term" value="P:riboflavin biosynthetic process"/>
    <property type="evidence" value="ECO:0007669"/>
    <property type="project" value="UniProtKB-UniPathway"/>
</dbReference>
<proteinExistence type="inferred from homology"/>
<feature type="non-terminal residue" evidence="11">
    <location>
        <position position="1"/>
    </location>
</feature>
<protein>
    <recommendedName>
        <fullName evidence="7">3,4-dihydroxy-2-butanone 4-phosphate synthase</fullName>
        <ecNumber evidence="6">4.1.99.12</ecNumber>
    </recommendedName>
</protein>
<sequence length="221" mass="24445">VICEIMNDDGTMARVPQLKEFCARHGLKMISVADLIRYRMKHERFIRRVAEGCIETEAGEFRTVAYTSDLNPEYHVALVRGEVAGQEGVLVRMHSRCIYGDVFGSTACACGRLVRDSLRAIAEEGLGVLVYLHESGPGFQVERDAAGQQRLSSHNREFMHYTGAAGQRQLQHEHGIGAQILSDLGLHTIRLLTNHPRKIVALEGFGIEVMDQIPVPPGPGT</sequence>
<comment type="similarity">
    <text evidence="4">In the N-terminal section; belongs to the DHBP synthase family.</text>
</comment>
<dbReference type="GO" id="GO:0005829">
    <property type="term" value="C:cytosol"/>
    <property type="evidence" value="ECO:0007669"/>
    <property type="project" value="TreeGrafter"/>
</dbReference>
<dbReference type="GO" id="GO:0003935">
    <property type="term" value="F:GTP cyclohydrolase II activity"/>
    <property type="evidence" value="ECO:0007669"/>
    <property type="project" value="TreeGrafter"/>
</dbReference>